<comment type="caution">
    <text evidence="2">The sequence shown here is derived from an EMBL/GenBank/DDBJ whole genome shotgun (WGS) entry which is preliminary data.</text>
</comment>
<evidence type="ECO:0000259" key="1">
    <source>
        <dbReference type="Pfam" id="PF14021"/>
    </source>
</evidence>
<accession>A0A850DRF3</accession>
<dbReference type="EMBL" id="JABMCG010000097">
    <property type="protein sequence ID" value="NUU28087.1"/>
    <property type="molecule type" value="Genomic_DNA"/>
</dbReference>
<protein>
    <submittedName>
        <fullName evidence="2">TNT domain-containing protein</fullName>
    </submittedName>
</protein>
<sequence>MTFAETRPILDQLGYTVRYVQLPGEQLHEPPVEGALRIVPADQPDDFALEVVDYGTARRLATARGEADAVEMLRRFLNRAFPAPRDIPRHELDGLRDRAASTYPQLAQQVAQAGEQGLRIQIPAGVPVDRVGGPDGYLLHPLDTPLPQRSLPPHVAAAPEVHRYVVDRPFLVEVSFVQPWFDQPGGALRFRTADPSVTIRDLVVDGSLVRLRVV</sequence>
<feature type="domain" description="TNT" evidence="1">
    <location>
        <begin position="122"/>
        <end position="210"/>
    </location>
</feature>
<dbReference type="InterPro" id="IPR053024">
    <property type="entry name" value="Fungal_surface_NADase"/>
</dbReference>
<dbReference type="PANTHER" id="PTHR42059:SF1">
    <property type="entry name" value="TNT DOMAIN-CONTAINING PROTEIN"/>
    <property type="match status" value="1"/>
</dbReference>
<dbReference type="Proteomes" id="UP000539146">
    <property type="component" value="Unassembled WGS sequence"/>
</dbReference>
<dbReference type="InterPro" id="IPR025331">
    <property type="entry name" value="TNT"/>
</dbReference>
<gene>
    <name evidence="2" type="ORF">HP467_08165</name>
</gene>
<evidence type="ECO:0000313" key="3">
    <source>
        <dbReference type="Proteomes" id="UP000539146"/>
    </source>
</evidence>
<reference evidence="2 3" key="1">
    <citation type="submission" date="2020-05" db="EMBL/GenBank/DDBJ databases">
        <title>Genome Sequencing of Type Strains.</title>
        <authorList>
            <person name="Lemaire J.F."/>
            <person name="Inderbitzin P."/>
            <person name="Gregorio O.A."/>
            <person name="Collins S.B."/>
            <person name="Wespe N."/>
            <person name="Knight-Connoni V."/>
        </authorList>
    </citation>
    <scope>NUCLEOTIDE SEQUENCE [LARGE SCALE GENOMIC DNA]</scope>
    <source>
        <strain evidence="2 3">DSM 20512</strain>
    </source>
</reference>
<dbReference type="GO" id="GO:0050135">
    <property type="term" value="F:NADP+ nucleosidase activity"/>
    <property type="evidence" value="ECO:0007669"/>
    <property type="project" value="InterPro"/>
</dbReference>
<dbReference type="AlphaFoldDB" id="A0A850DRF3"/>
<organism evidence="2 3">
    <name type="scientific">Curtobacterium citreum</name>
    <dbReference type="NCBI Taxonomy" id="2036"/>
    <lineage>
        <taxon>Bacteria</taxon>
        <taxon>Bacillati</taxon>
        <taxon>Actinomycetota</taxon>
        <taxon>Actinomycetes</taxon>
        <taxon>Micrococcales</taxon>
        <taxon>Microbacteriaceae</taxon>
        <taxon>Curtobacterium</taxon>
    </lineage>
</organism>
<dbReference type="PANTHER" id="PTHR42059">
    <property type="entry name" value="TNT DOMAIN-CONTAINING PROTEIN"/>
    <property type="match status" value="1"/>
</dbReference>
<name>A0A850DRF3_9MICO</name>
<dbReference type="Pfam" id="PF14021">
    <property type="entry name" value="TNT"/>
    <property type="match status" value="1"/>
</dbReference>
<proteinExistence type="predicted"/>
<evidence type="ECO:0000313" key="2">
    <source>
        <dbReference type="EMBL" id="NUU28087.1"/>
    </source>
</evidence>
<dbReference type="RefSeq" id="WP_058742735.1">
    <property type="nucleotide sequence ID" value="NZ_BAAAWP010000001.1"/>
</dbReference>